<reference evidence="2 3" key="1">
    <citation type="submission" date="2020-08" db="EMBL/GenBank/DDBJ databases">
        <title>Genomic Encyclopedia of Type Strains, Phase IV (KMG-IV): sequencing the most valuable type-strain genomes for metagenomic binning, comparative biology and taxonomic classification.</title>
        <authorList>
            <person name="Goeker M."/>
        </authorList>
    </citation>
    <scope>NUCLEOTIDE SEQUENCE [LARGE SCALE GENOMIC DNA]</scope>
    <source>
        <strain evidence="2 3">DSM 26287</strain>
    </source>
</reference>
<dbReference type="AlphaFoldDB" id="A0A7X0TUQ6"/>
<evidence type="ECO:0000256" key="1">
    <source>
        <dbReference type="SAM" id="SignalP"/>
    </source>
</evidence>
<organism evidence="2 3">
    <name type="scientific">Thalassotalea piscium</name>
    <dbReference type="NCBI Taxonomy" id="1230533"/>
    <lineage>
        <taxon>Bacteria</taxon>
        <taxon>Pseudomonadati</taxon>
        <taxon>Pseudomonadota</taxon>
        <taxon>Gammaproteobacteria</taxon>
        <taxon>Alteromonadales</taxon>
        <taxon>Colwelliaceae</taxon>
        <taxon>Thalassotalea</taxon>
    </lineage>
</organism>
<evidence type="ECO:0000313" key="3">
    <source>
        <dbReference type="Proteomes" id="UP000537141"/>
    </source>
</evidence>
<keyword evidence="1" id="KW-0732">Signal</keyword>
<proteinExistence type="predicted"/>
<accession>A0A7X0TUQ6</accession>
<dbReference type="NCBIfam" id="TIGR04219">
    <property type="entry name" value="OMP_w_GlyGly"/>
    <property type="match status" value="1"/>
</dbReference>
<protein>
    <recommendedName>
        <fullName evidence="4">TIGR04219 family outer membrane beta-barrel protein</fullName>
    </recommendedName>
</protein>
<gene>
    <name evidence="2" type="ORF">HNQ55_002923</name>
</gene>
<feature type="chain" id="PRO_5030576556" description="TIGR04219 family outer membrane beta-barrel protein" evidence="1">
    <location>
        <begin position="21"/>
        <end position="282"/>
    </location>
</feature>
<evidence type="ECO:0000313" key="2">
    <source>
        <dbReference type="EMBL" id="MBB6544394.1"/>
    </source>
</evidence>
<dbReference type="RefSeq" id="WP_184425468.1">
    <property type="nucleotide sequence ID" value="NZ_AP027362.1"/>
</dbReference>
<sequence length="282" mass="31548">MIKKAFTATFAVFLTANVQAEAVGLYLGGQVWQSEASGVFGEINALRDFDLAKEYQNNYFVAIEHPFPLLPNIRISSTSLATLGHIRSMQEFSNDNEVYYVDVRVDSDVEANFNVSYIDYTLYYQVFDNGLFSVDLGLSARDFNGSVTVTETTNTTTTTADKIWDEEEHDGHDHPPITETTTTVEANNKKTNDIEPMLYVASSISLPLTGVSVFAQGDFSLINDHSLYDYQLGLSYDLINNVMVDFNLTLGYRAVKMEFQDVNSLYTDLEFKGAFVGVIAHF</sequence>
<dbReference type="Proteomes" id="UP000537141">
    <property type="component" value="Unassembled WGS sequence"/>
</dbReference>
<evidence type="ECO:0008006" key="4">
    <source>
        <dbReference type="Google" id="ProtNLM"/>
    </source>
</evidence>
<dbReference type="InterPro" id="IPR026387">
    <property type="entry name" value="OMP_w_GlyGly"/>
</dbReference>
<dbReference type="EMBL" id="JACHHU010000028">
    <property type="protein sequence ID" value="MBB6544394.1"/>
    <property type="molecule type" value="Genomic_DNA"/>
</dbReference>
<name>A0A7X0TUQ6_9GAMM</name>
<feature type="signal peptide" evidence="1">
    <location>
        <begin position="1"/>
        <end position="20"/>
    </location>
</feature>
<comment type="caution">
    <text evidence="2">The sequence shown here is derived from an EMBL/GenBank/DDBJ whole genome shotgun (WGS) entry which is preliminary data.</text>
</comment>
<keyword evidence="3" id="KW-1185">Reference proteome</keyword>